<dbReference type="Proteomes" id="UP000293547">
    <property type="component" value="Unassembled WGS sequence"/>
</dbReference>
<evidence type="ECO:0000313" key="2">
    <source>
        <dbReference type="Proteomes" id="UP000293547"/>
    </source>
</evidence>
<protein>
    <submittedName>
        <fullName evidence="1">Uncharacterized protein</fullName>
    </submittedName>
</protein>
<name>A0ACB6F7P6_9PLEO</name>
<keyword evidence="2" id="KW-1185">Reference proteome</keyword>
<gene>
    <name evidence="1" type="ORF">AG0111_0g11491</name>
</gene>
<proteinExistence type="predicted"/>
<accession>A0ACB6F7P6</accession>
<comment type="caution">
    <text evidence="1">The sequence shown here is derived from an EMBL/GenBank/DDBJ whole genome shotgun (WGS) entry which is preliminary data.</text>
</comment>
<sequence>MEGHTYTIQLKGVFGEDAFELASCFEIVSHLLSDVGLRRWSAHMDFDWFTGDRPVRVGDTFDILPINLLLEEICYTGLILREVTDGVFERIGTIDIEAVFQAEMTTLQETQRIWDWVLPAASGYYTLLELQRYGLTRPTDLQKFFIMTTNNFV</sequence>
<evidence type="ECO:0000313" key="1">
    <source>
        <dbReference type="EMBL" id="KAB2100471.1"/>
    </source>
</evidence>
<organism evidence="1 2">
    <name type="scientific">Alternaria gaisen</name>
    <dbReference type="NCBI Taxonomy" id="167740"/>
    <lineage>
        <taxon>Eukaryota</taxon>
        <taxon>Fungi</taxon>
        <taxon>Dikarya</taxon>
        <taxon>Ascomycota</taxon>
        <taxon>Pezizomycotina</taxon>
        <taxon>Dothideomycetes</taxon>
        <taxon>Pleosporomycetidae</taxon>
        <taxon>Pleosporales</taxon>
        <taxon>Pleosporineae</taxon>
        <taxon>Pleosporaceae</taxon>
        <taxon>Alternaria</taxon>
        <taxon>Alternaria sect. Alternaria</taxon>
    </lineage>
</organism>
<reference evidence="1 2" key="1">
    <citation type="journal article" date="2019" name="bioRxiv">
        <title>Genomics, evolutionary history and diagnostics of the Alternaria alternata species group including apple and Asian pear pathotypes.</title>
        <authorList>
            <person name="Armitage A.D."/>
            <person name="Cockerton H.M."/>
            <person name="Sreenivasaprasad S."/>
            <person name="Woodhall J.W."/>
            <person name="Lane C.R."/>
            <person name="Harrison R.J."/>
            <person name="Clarkson J.P."/>
        </authorList>
    </citation>
    <scope>NUCLEOTIDE SEQUENCE [LARGE SCALE GENOMIC DNA]</scope>
    <source>
        <strain evidence="1 2">FERA 650</strain>
    </source>
</reference>
<dbReference type="EMBL" id="PDWZ02000013">
    <property type="protein sequence ID" value="KAB2100471.1"/>
    <property type="molecule type" value="Genomic_DNA"/>
</dbReference>